<organism evidence="3 4">
    <name type="scientific">Peiella sedimenti</name>
    <dbReference type="NCBI Taxonomy" id="3061083"/>
    <lineage>
        <taxon>Bacteria</taxon>
        <taxon>Pseudomonadati</taxon>
        <taxon>Pseudomonadota</taxon>
        <taxon>Alphaproteobacteria</taxon>
        <taxon>Caulobacterales</taxon>
        <taxon>Caulobacteraceae</taxon>
        <taxon>Peiella</taxon>
    </lineage>
</organism>
<dbReference type="RefSeq" id="WP_302109468.1">
    <property type="nucleotide sequence ID" value="NZ_JAUKTR010000002.1"/>
</dbReference>
<evidence type="ECO:0000256" key="2">
    <source>
        <dbReference type="SAM" id="Phobius"/>
    </source>
</evidence>
<keyword evidence="2" id="KW-1133">Transmembrane helix</keyword>
<feature type="region of interest" description="Disordered" evidence="1">
    <location>
        <begin position="1"/>
        <end position="26"/>
    </location>
</feature>
<gene>
    <name evidence="3" type="ORF">Q0812_06320</name>
</gene>
<dbReference type="Proteomes" id="UP001169063">
    <property type="component" value="Unassembled WGS sequence"/>
</dbReference>
<sequence>MSTEPPRPDAADPHAHAQHGVDTGQPIEAQYARQGRKGLRMPLVLGVSFALVVLVLIGMWALSSPGFNATEPDNARQTIDAVQAS</sequence>
<protein>
    <submittedName>
        <fullName evidence="3">Uncharacterized protein</fullName>
    </submittedName>
</protein>
<keyword evidence="2" id="KW-0812">Transmembrane</keyword>
<evidence type="ECO:0000256" key="1">
    <source>
        <dbReference type="SAM" id="MobiDB-lite"/>
    </source>
</evidence>
<feature type="transmembrane region" description="Helical" evidence="2">
    <location>
        <begin position="43"/>
        <end position="62"/>
    </location>
</feature>
<evidence type="ECO:0000313" key="3">
    <source>
        <dbReference type="EMBL" id="MDO1559041.1"/>
    </source>
</evidence>
<name>A0ABT8SKM2_9CAUL</name>
<feature type="compositionally biased region" description="Basic and acidic residues" evidence="1">
    <location>
        <begin position="1"/>
        <end position="15"/>
    </location>
</feature>
<proteinExistence type="predicted"/>
<evidence type="ECO:0000313" key="4">
    <source>
        <dbReference type="Proteomes" id="UP001169063"/>
    </source>
</evidence>
<keyword evidence="2" id="KW-0472">Membrane</keyword>
<keyword evidence="4" id="KW-1185">Reference proteome</keyword>
<comment type="caution">
    <text evidence="3">The sequence shown here is derived from an EMBL/GenBank/DDBJ whole genome shotgun (WGS) entry which is preliminary data.</text>
</comment>
<dbReference type="EMBL" id="JAUKTR010000002">
    <property type="protein sequence ID" value="MDO1559041.1"/>
    <property type="molecule type" value="Genomic_DNA"/>
</dbReference>
<reference evidence="3" key="1">
    <citation type="submission" date="2023-07" db="EMBL/GenBank/DDBJ databases">
        <title>Brevundimonas soil sp. nov., isolated from the soil of chemical plant.</title>
        <authorList>
            <person name="Wu N."/>
        </authorList>
    </citation>
    <scope>NUCLEOTIDE SEQUENCE</scope>
    <source>
        <strain evidence="3">XZ-24</strain>
    </source>
</reference>
<accession>A0ABT8SKM2</accession>